<gene>
    <name evidence="2" type="ORF">Cob_v013245</name>
</gene>
<keyword evidence="3" id="KW-1185">Reference proteome</keyword>
<protein>
    <submittedName>
        <fullName evidence="2">Uncharacterized protein</fullName>
    </submittedName>
</protein>
<dbReference type="Proteomes" id="UP000014480">
    <property type="component" value="Unassembled WGS sequence"/>
</dbReference>
<proteinExistence type="predicted"/>
<organism evidence="2 3">
    <name type="scientific">Colletotrichum orbiculare (strain 104-T / ATCC 96160 / CBS 514.97 / LARS 414 / MAFF 240422)</name>
    <name type="common">Cucumber anthracnose fungus</name>
    <name type="synonym">Colletotrichum lagenarium</name>
    <dbReference type="NCBI Taxonomy" id="1213857"/>
    <lineage>
        <taxon>Eukaryota</taxon>
        <taxon>Fungi</taxon>
        <taxon>Dikarya</taxon>
        <taxon>Ascomycota</taxon>
        <taxon>Pezizomycotina</taxon>
        <taxon>Sordariomycetes</taxon>
        <taxon>Hypocreomycetidae</taxon>
        <taxon>Glomerellales</taxon>
        <taxon>Glomerellaceae</taxon>
        <taxon>Colletotrichum</taxon>
        <taxon>Colletotrichum orbiculare species complex</taxon>
    </lineage>
</organism>
<name>A0A484F8X0_COLOR</name>
<evidence type="ECO:0000313" key="2">
    <source>
        <dbReference type="EMBL" id="TDZ13309.1"/>
    </source>
</evidence>
<evidence type="ECO:0000256" key="1">
    <source>
        <dbReference type="SAM" id="MobiDB-lite"/>
    </source>
</evidence>
<reference evidence="3" key="2">
    <citation type="journal article" date="2019" name="Mol. Plant Microbe Interact.">
        <title>Genome sequence resources for four phytopathogenic fungi from the Colletotrichum orbiculare species complex.</title>
        <authorList>
            <person name="Gan P."/>
            <person name="Tsushima A."/>
            <person name="Narusaka M."/>
            <person name="Narusaka Y."/>
            <person name="Takano Y."/>
            <person name="Kubo Y."/>
            <person name="Shirasu K."/>
        </authorList>
    </citation>
    <scope>GENOME REANNOTATION</scope>
    <source>
        <strain evidence="3">104-T / ATCC 96160 / CBS 514.97 / LARS 414 / MAFF 240422</strain>
    </source>
</reference>
<comment type="caution">
    <text evidence="2">The sequence shown here is derived from an EMBL/GenBank/DDBJ whole genome shotgun (WGS) entry which is preliminary data.</text>
</comment>
<dbReference type="AlphaFoldDB" id="A0A484F8X0"/>
<evidence type="ECO:0000313" key="3">
    <source>
        <dbReference type="Proteomes" id="UP000014480"/>
    </source>
</evidence>
<dbReference type="EMBL" id="AMCV02000068">
    <property type="protein sequence ID" value="TDZ13309.1"/>
    <property type="molecule type" value="Genomic_DNA"/>
</dbReference>
<reference evidence="3" key="1">
    <citation type="journal article" date="2013" name="New Phytol.">
        <title>Comparative genomic and transcriptomic analyses reveal the hemibiotrophic stage shift of Colletotrichum fungi.</title>
        <authorList>
            <person name="Gan P."/>
            <person name="Ikeda K."/>
            <person name="Irieda H."/>
            <person name="Narusaka M."/>
            <person name="O'Connell R.J."/>
            <person name="Narusaka Y."/>
            <person name="Takano Y."/>
            <person name="Kubo Y."/>
            <person name="Shirasu K."/>
        </authorList>
    </citation>
    <scope>NUCLEOTIDE SEQUENCE [LARGE SCALE GENOMIC DNA]</scope>
    <source>
        <strain evidence="3">104-T / ATCC 96160 / CBS 514.97 / LARS 414 / MAFF 240422</strain>
    </source>
</reference>
<sequence length="142" mass="16244">MRKTHSRRIDLKGSEQPYYRHASPSVTPPPNWHLQATMPTLQSEGESVIDLELAQAIEPWVCTRVVDLQDKANPDKGAKVWQTHQGSTLEMDALFYTSRGRCTCTRRRFQKSWAFPRATFLQCFGIRTTAGGRRKYMVEGGK</sequence>
<feature type="region of interest" description="Disordered" evidence="1">
    <location>
        <begin position="1"/>
        <end position="31"/>
    </location>
</feature>
<accession>A0A484F8X0</accession>